<dbReference type="GO" id="GO:0016020">
    <property type="term" value="C:membrane"/>
    <property type="evidence" value="ECO:0007669"/>
    <property type="project" value="UniProtKB-SubCell"/>
</dbReference>
<comment type="subcellular location">
    <subcellularLocation>
        <location evidence="1">Membrane</location>
        <topology evidence="1">Multi-pass membrane protein</topology>
    </subcellularLocation>
</comment>
<dbReference type="STRING" id="45607.A0A2T0FM20"/>
<feature type="transmembrane region" description="Helical" evidence="7">
    <location>
        <begin position="408"/>
        <end position="432"/>
    </location>
</feature>
<dbReference type="PANTHER" id="PTHR10766">
    <property type="entry name" value="TRANSMEMBRANE 9 SUPERFAMILY PROTEIN"/>
    <property type="match status" value="1"/>
</dbReference>
<comment type="similarity">
    <text evidence="2 7">Belongs to the nonaspanin (TM9SF) (TC 9.A.2) family.</text>
</comment>
<feature type="transmembrane region" description="Helical" evidence="7">
    <location>
        <begin position="444"/>
        <end position="467"/>
    </location>
</feature>
<reference evidence="8 9" key="1">
    <citation type="submission" date="2017-04" db="EMBL/GenBank/DDBJ databases">
        <title>Genome sequencing of [Candida] sorbophila.</title>
        <authorList>
            <person name="Ahn J.O."/>
        </authorList>
    </citation>
    <scope>NUCLEOTIDE SEQUENCE [LARGE SCALE GENOMIC DNA]</scope>
    <source>
        <strain evidence="8 9">DS02</strain>
    </source>
</reference>
<feature type="transmembrane region" description="Helical" evidence="7">
    <location>
        <begin position="341"/>
        <end position="365"/>
    </location>
</feature>
<dbReference type="Pfam" id="PF02990">
    <property type="entry name" value="EMP70"/>
    <property type="match status" value="1"/>
</dbReference>
<keyword evidence="3 7" id="KW-0812">Transmembrane</keyword>
<sequence>MAVSRNYFSGTIAWGILAFVSTVNAFYLPGIAPTDYNPGDTINVLVNSLTSWGTDNYSMAIANLEYYDPHLKYCVPEGGAQSRAGSLGGVLFGDRIQTSSMELVILKDEACKYQCTSHYTQNDLELITNYIAEGFYHHWSVDGLPVASSETYFYDDEEVYDDKFPIGAMYMLNDEGPPKFLLFNHFFFEIEYHRTKDDKIRIVGAQVKGVSLESKVNASGGEHSCESLNLLPIDVENNVPSAIQFTYSVSWKESEVPWATRWDKYLRVYEPEINWFALINTTAMIFFVVFLTALTLLRLVRKDIAKYNEVDLSEDVADELGWKMIHGDVFRPPSHVMAYSITIGTGAQIISTIVATLFLALLGLLSPANRGAFSTVLLMLNTVFGGIGGYTSAATYKIWGGQNWKANLILTPIVVPALVFIGFLCINFLLIFEHAAGAVPFGNMVALFAVWALISLPLSLFCGFLAFKRDWFKAPVRVNQIPRQIPPSDWTRSLPFMMAMGGLLPFLAVSLQLYYILSAIWFQRLYYMFGFLFASIVSMLILCIMTTSLATYSTISAENYHWQWRAFFVSGSPTVYIFLYAIFYMYRYMELRGFMNKLLYFGYTLMASGLCFLALGMVGATSSYFLMRRVYSSIKVD</sequence>
<dbReference type="OrthoDB" id="1666796at2759"/>
<evidence type="ECO:0000256" key="4">
    <source>
        <dbReference type="ARBA" id="ARBA00022729"/>
    </source>
</evidence>
<protein>
    <recommendedName>
        <fullName evidence="7">Transmembrane 9 superfamily member</fullName>
    </recommendedName>
</protein>
<evidence type="ECO:0000256" key="2">
    <source>
        <dbReference type="ARBA" id="ARBA00005227"/>
    </source>
</evidence>
<evidence type="ECO:0000256" key="1">
    <source>
        <dbReference type="ARBA" id="ARBA00004141"/>
    </source>
</evidence>
<dbReference type="EMBL" id="NDIQ01000022">
    <property type="protein sequence ID" value="PRT56029.1"/>
    <property type="molecule type" value="Genomic_DNA"/>
</dbReference>
<keyword evidence="9" id="KW-1185">Reference proteome</keyword>
<evidence type="ECO:0000256" key="3">
    <source>
        <dbReference type="ARBA" id="ARBA00022692"/>
    </source>
</evidence>
<feature type="transmembrane region" description="Helical" evidence="7">
    <location>
        <begin position="502"/>
        <end position="522"/>
    </location>
</feature>
<feature type="transmembrane region" description="Helical" evidence="7">
    <location>
        <begin position="371"/>
        <end position="396"/>
    </location>
</feature>
<keyword evidence="6 7" id="KW-0472">Membrane</keyword>
<dbReference type="Proteomes" id="UP000238350">
    <property type="component" value="Unassembled WGS sequence"/>
</dbReference>
<dbReference type="PANTHER" id="PTHR10766:SF111">
    <property type="entry name" value="TRANSMEMBRANE 9 SUPERFAMILY MEMBER 2"/>
    <property type="match status" value="1"/>
</dbReference>
<evidence type="ECO:0000313" key="8">
    <source>
        <dbReference type="EMBL" id="PRT56029.1"/>
    </source>
</evidence>
<keyword evidence="4" id="KW-0732">Signal</keyword>
<name>A0A2T0FM20_9ASCO</name>
<feature type="transmembrane region" description="Helical" evidence="7">
    <location>
        <begin position="564"/>
        <end position="586"/>
    </location>
</feature>
<proteinExistence type="inferred from homology"/>
<dbReference type="GO" id="GO:0007034">
    <property type="term" value="P:vacuolar transport"/>
    <property type="evidence" value="ECO:0007669"/>
    <property type="project" value="TreeGrafter"/>
</dbReference>
<evidence type="ECO:0000313" key="9">
    <source>
        <dbReference type="Proteomes" id="UP000238350"/>
    </source>
</evidence>
<dbReference type="RefSeq" id="XP_024665974.1">
    <property type="nucleotide sequence ID" value="XM_024810206.1"/>
</dbReference>
<dbReference type="GO" id="GO:0072657">
    <property type="term" value="P:protein localization to membrane"/>
    <property type="evidence" value="ECO:0007669"/>
    <property type="project" value="TreeGrafter"/>
</dbReference>
<evidence type="ECO:0000256" key="7">
    <source>
        <dbReference type="RuleBase" id="RU363079"/>
    </source>
</evidence>
<feature type="transmembrane region" description="Helical" evidence="7">
    <location>
        <begin position="528"/>
        <end position="552"/>
    </location>
</feature>
<feature type="transmembrane region" description="Helical" evidence="7">
    <location>
        <begin position="598"/>
        <end position="626"/>
    </location>
</feature>
<gene>
    <name evidence="8" type="ORF">B9G98_03649</name>
</gene>
<dbReference type="GeneID" id="36517397"/>
<accession>A0A2T0FM20</accession>
<dbReference type="GO" id="GO:0005737">
    <property type="term" value="C:cytoplasm"/>
    <property type="evidence" value="ECO:0007669"/>
    <property type="project" value="UniProtKB-ARBA"/>
</dbReference>
<dbReference type="AlphaFoldDB" id="A0A2T0FM20"/>
<comment type="caution">
    <text evidence="8">The sequence shown here is derived from an EMBL/GenBank/DDBJ whole genome shotgun (WGS) entry which is preliminary data.</text>
</comment>
<evidence type="ECO:0000256" key="6">
    <source>
        <dbReference type="ARBA" id="ARBA00023136"/>
    </source>
</evidence>
<evidence type="ECO:0000256" key="5">
    <source>
        <dbReference type="ARBA" id="ARBA00022989"/>
    </source>
</evidence>
<feature type="transmembrane region" description="Helical" evidence="7">
    <location>
        <begin position="275"/>
        <end position="297"/>
    </location>
</feature>
<keyword evidence="5 7" id="KW-1133">Transmembrane helix</keyword>
<organism evidence="8 9">
    <name type="scientific">Wickerhamiella sorbophila</name>
    <dbReference type="NCBI Taxonomy" id="45607"/>
    <lineage>
        <taxon>Eukaryota</taxon>
        <taxon>Fungi</taxon>
        <taxon>Dikarya</taxon>
        <taxon>Ascomycota</taxon>
        <taxon>Saccharomycotina</taxon>
        <taxon>Dipodascomycetes</taxon>
        <taxon>Dipodascales</taxon>
        <taxon>Trichomonascaceae</taxon>
        <taxon>Wickerhamiella</taxon>
    </lineage>
</organism>
<dbReference type="InterPro" id="IPR004240">
    <property type="entry name" value="EMP70"/>
</dbReference>